<comment type="caution">
    <text evidence="1">The sequence shown here is derived from an EMBL/GenBank/DDBJ whole genome shotgun (WGS) entry which is preliminary data.</text>
</comment>
<evidence type="ECO:0000313" key="1">
    <source>
        <dbReference type="EMBL" id="NMM40952.1"/>
    </source>
</evidence>
<dbReference type="EMBL" id="JABBMT010000011">
    <property type="protein sequence ID" value="NMM40952.1"/>
    <property type="molecule type" value="Genomic_DNA"/>
</dbReference>
<reference evidence="1" key="1">
    <citation type="submission" date="2020-04" db="EMBL/GenBank/DDBJ databases">
        <title>Genome Sequencing for Pseudoaltermonas arctica.</title>
        <authorList>
            <person name="Elkins N.S."/>
        </authorList>
    </citation>
    <scope>NUCLEOTIDE SEQUENCE [LARGE SCALE GENOMIC DNA]</scope>
    <source>
        <strain evidence="1">NEC-BIFX-2020_0012</strain>
    </source>
</reference>
<organism evidence="1 2">
    <name type="scientific">Pseudoalteromonas arctica</name>
    <dbReference type="NCBI Taxonomy" id="394751"/>
    <lineage>
        <taxon>Bacteria</taxon>
        <taxon>Pseudomonadati</taxon>
        <taxon>Pseudomonadota</taxon>
        <taxon>Gammaproteobacteria</taxon>
        <taxon>Alteromonadales</taxon>
        <taxon>Pseudoalteromonadaceae</taxon>
        <taxon>Pseudoalteromonas</taxon>
    </lineage>
</organism>
<gene>
    <name evidence="1" type="ORF">HHO47_09010</name>
</gene>
<evidence type="ECO:0000313" key="2">
    <source>
        <dbReference type="Proteomes" id="UP000570493"/>
    </source>
</evidence>
<dbReference type="RefSeq" id="WP_169019994.1">
    <property type="nucleotide sequence ID" value="NZ_JABBMT010000011.1"/>
</dbReference>
<keyword evidence="2" id="KW-1185">Reference proteome</keyword>
<protein>
    <submittedName>
        <fullName evidence="1">Uncharacterized protein</fullName>
    </submittedName>
</protein>
<dbReference type="AlphaFoldDB" id="A0A7Y0DSP0"/>
<sequence length="87" mass="9690">MEYKEITAEQARKNSEHSTYGTKEALKSIFDSINANSNAGAKSITTMLSKQSINDNELTGVISELELKGFEVDLKDKATVYTLTIKW</sequence>
<name>A0A7Y0DSP0_9GAMM</name>
<proteinExistence type="predicted"/>
<dbReference type="Proteomes" id="UP000570493">
    <property type="component" value="Unassembled WGS sequence"/>
</dbReference>
<accession>A0A7Y0DSP0</accession>